<feature type="transmembrane region" description="Helical" evidence="8">
    <location>
        <begin position="274"/>
        <end position="295"/>
    </location>
</feature>
<dbReference type="KEGG" id="cpat:CLPA_c08870"/>
<dbReference type="GO" id="GO:0005886">
    <property type="term" value="C:plasma membrane"/>
    <property type="evidence" value="ECO:0007669"/>
    <property type="project" value="UniProtKB-SubCell"/>
</dbReference>
<evidence type="ECO:0000313" key="10">
    <source>
        <dbReference type="EMBL" id="AJA50975.1"/>
    </source>
</evidence>
<dbReference type="InterPro" id="IPR005829">
    <property type="entry name" value="Sugar_transporter_CS"/>
</dbReference>
<feature type="transmembrane region" description="Helical" evidence="8">
    <location>
        <begin position="39"/>
        <end position="59"/>
    </location>
</feature>
<evidence type="ECO:0000313" key="13">
    <source>
        <dbReference type="Proteomes" id="UP000030905"/>
    </source>
</evidence>
<reference evidence="11 12" key="3">
    <citation type="journal article" name="Genome Announc.">
        <title>Improved Draft Genome Sequence of Clostridium pasteurianum Strain ATCC 6013 (DSM 525) Using a Hybrid Next-Generation Sequencing Approach.</title>
        <authorList>
            <person name="Pyne M.E."/>
            <person name="Utturkar S."/>
            <person name="Brown S.D."/>
            <person name="Moo-Young M."/>
            <person name="Chung D.A."/>
            <person name="Chou C.P."/>
        </authorList>
    </citation>
    <scope>NUCLEOTIDE SEQUENCE [LARGE SCALE GENOMIC DNA]</scope>
    <source>
        <strain evidence="11 12">ATCC 6013</strain>
    </source>
</reference>
<evidence type="ECO:0000256" key="6">
    <source>
        <dbReference type="ARBA" id="ARBA00022989"/>
    </source>
</evidence>
<keyword evidence="5 8" id="KW-0812">Transmembrane</keyword>
<feature type="transmembrane region" description="Helical" evidence="8">
    <location>
        <begin position="397"/>
        <end position="416"/>
    </location>
</feature>
<feature type="transmembrane region" description="Helical" evidence="8">
    <location>
        <begin position="134"/>
        <end position="151"/>
    </location>
</feature>
<comment type="subcellular location">
    <subcellularLocation>
        <location evidence="1 8">Cell membrane</location>
        <topology evidence="1 8">Multi-pass membrane protein</topology>
    </subcellularLocation>
</comment>
<reference evidence="11" key="2">
    <citation type="submission" date="2015-10" db="EMBL/GenBank/DDBJ databases">
        <title>Improved Draft Genome Sequence of Clostridium pasteurianum Strain ATCC 6013 (DSM 525) Using a Hybrid Next-Generation Sequencing Approach.</title>
        <authorList>
            <person name="Pyne M.E."/>
            <person name="Utturkar S.M."/>
            <person name="Brown S.D."/>
            <person name="Moo-Young M."/>
            <person name="Chung D.A."/>
            <person name="Chou P.C."/>
        </authorList>
    </citation>
    <scope>NUCLEOTIDE SEQUENCE</scope>
    <source>
        <strain evidence="11">ATCC 6013</strain>
    </source>
</reference>
<protein>
    <recommendedName>
        <fullName evidence="8">Bcr/CflA family efflux transporter</fullName>
    </recommendedName>
</protein>
<reference evidence="10 13" key="1">
    <citation type="journal article" date="2015" name="Genome Announc.">
        <title>Complete Genome Sequence of the Nitrogen-Fixing and Solvent-Producing Clostridium pasteurianum DSM 525.</title>
        <authorList>
            <person name="Poehlein A."/>
            <person name="Grosse-Honebrink A."/>
            <person name="Zhang Y."/>
            <person name="Minton N.P."/>
            <person name="Daniel R."/>
        </authorList>
    </citation>
    <scope>NUCLEOTIDE SEQUENCE [LARGE SCALE GENOMIC DNA]</scope>
    <source>
        <strain evidence="10">DSM 525</strain>
        <strain evidence="13">DSM 525 / ATCC 6013</strain>
    </source>
</reference>
<dbReference type="PROSITE" id="PS00216">
    <property type="entry name" value="SUGAR_TRANSPORT_1"/>
    <property type="match status" value="1"/>
</dbReference>
<evidence type="ECO:0000256" key="3">
    <source>
        <dbReference type="ARBA" id="ARBA00022448"/>
    </source>
</evidence>
<keyword evidence="4 8" id="KW-1003">Cell membrane</keyword>
<dbReference type="PANTHER" id="PTHR23502">
    <property type="entry name" value="MAJOR FACILITATOR SUPERFAMILY"/>
    <property type="match status" value="1"/>
</dbReference>
<evidence type="ECO:0000313" key="11">
    <source>
        <dbReference type="EMBL" id="KRU13016.1"/>
    </source>
</evidence>
<organism evidence="10 13">
    <name type="scientific">Clostridium pasteurianum DSM 525 = ATCC 6013</name>
    <dbReference type="NCBI Taxonomy" id="1262449"/>
    <lineage>
        <taxon>Bacteria</taxon>
        <taxon>Bacillati</taxon>
        <taxon>Bacillota</taxon>
        <taxon>Clostridia</taxon>
        <taxon>Eubacteriales</taxon>
        <taxon>Clostridiaceae</taxon>
        <taxon>Clostridium</taxon>
    </lineage>
</organism>
<keyword evidence="7 8" id="KW-0472">Membrane</keyword>
<keyword evidence="6 8" id="KW-1133">Transmembrane helix</keyword>
<dbReference type="GO" id="GO:0015385">
    <property type="term" value="F:sodium:proton antiporter activity"/>
    <property type="evidence" value="ECO:0007669"/>
    <property type="project" value="TreeGrafter"/>
</dbReference>
<accession>A0A0H3J2G3</accession>
<dbReference type="GO" id="GO:0042910">
    <property type="term" value="F:xenobiotic transmembrane transporter activity"/>
    <property type="evidence" value="ECO:0007669"/>
    <property type="project" value="InterPro"/>
</dbReference>
<feature type="transmembrane region" description="Helical" evidence="8">
    <location>
        <begin position="240"/>
        <end position="262"/>
    </location>
</feature>
<evidence type="ECO:0000256" key="4">
    <source>
        <dbReference type="ARBA" id="ARBA00022475"/>
    </source>
</evidence>
<dbReference type="Proteomes" id="UP000030905">
    <property type="component" value="Chromosome"/>
</dbReference>
<dbReference type="AlphaFoldDB" id="A0A0H3J2G3"/>
<dbReference type="PANTHER" id="PTHR23502:SF132">
    <property type="entry name" value="POLYAMINE TRANSPORTER 2-RELATED"/>
    <property type="match status" value="1"/>
</dbReference>
<dbReference type="InterPro" id="IPR020846">
    <property type="entry name" value="MFS_dom"/>
</dbReference>
<evidence type="ECO:0000256" key="7">
    <source>
        <dbReference type="ARBA" id="ARBA00023136"/>
    </source>
</evidence>
<gene>
    <name evidence="10" type="ORF">CLPA_c08870</name>
    <name evidence="11" type="ORF">CP6013_02264</name>
</gene>
<dbReference type="Pfam" id="PF07690">
    <property type="entry name" value="MFS_1"/>
    <property type="match status" value="1"/>
</dbReference>
<evidence type="ECO:0000256" key="2">
    <source>
        <dbReference type="ARBA" id="ARBA00006236"/>
    </source>
</evidence>
<keyword evidence="3 8" id="KW-0813">Transport</keyword>
<feature type="transmembrane region" description="Helical" evidence="8">
    <location>
        <begin position="105"/>
        <end position="122"/>
    </location>
</feature>
<sequence>MHTYFYYNNYIQFRVNNQTIERRCILVNISYSISQKRNIYFLAFIVPFLIGLGVDLYVPSLPIITNYFHTRTNLVQFTVSLYLLGYGIGQVILGILSDSFGRRKILLISALSFMLISFSSIFSPNIFTLEVLRLLQGICVAGLAVVTRAILVDVFSGIELAKATNYFTLSWSLGPILAPFIGGNLEHYFGWQANFYLFTLYGFFIFVYAFINFQETNLNLLVFSFPESYNGLKHIISHSLFMLITTVSALGYGIIVLFNVVGPYLIETVLNFSVVQYGNIALILGFAYFFGAVLNRFAINYFNSTSLLLFGLISSFIGSILMIILGFISVMNLFVVLIPVFLIFFFIGFIVPNALAETMQLFPKIAGTASSVFGTLTGIIVFLVTSFGTSLKISSQIPLSFTYLILIIISVILFLISRKFHSKL</sequence>
<feature type="transmembrane region" description="Helical" evidence="8">
    <location>
        <begin position="368"/>
        <end position="391"/>
    </location>
</feature>
<dbReference type="GO" id="GO:1990961">
    <property type="term" value="P:xenobiotic detoxification by transmembrane export across the plasma membrane"/>
    <property type="evidence" value="ECO:0007669"/>
    <property type="project" value="InterPro"/>
</dbReference>
<dbReference type="KEGG" id="cpae:CPAST_c08870"/>
<dbReference type="CDD" id="cd17320">
    <property type="entry name" value="MFS_MdfA_MDR_like"/>
    <property type="match status" value="1"/>
</dbReference>
<dbReference type="Gene3D" id="1.20.1720.10">
    <property type="entry name" value="Multidrug resistance protein D"/>
    <property type="match status" value="1"/>
</dbReference>
<dbReference type="PATRIC" id="fig|1262449.7.peg.895"/>
<comment type="similarity">
    <text evidence="2 8">Belongs to the major facilitator superfamily. Bcr/CmlA family.</text>
</comment>
<evidence type="ECO:0000256" key="1">
    <source>
        <dbReference type="ARBA" id="ARBA00004651"/>
    </source>
</evidence>
<dbReference type="NCBIfam" id="TIGR00710">
    <property type="entry name" value="efflux_Bcr_CflA"/>
    <property type="match status" value="1"/>
</dbReference>
<evidence type="ECO:0000256" key="5">
    <source>
        <dbReference type="ARBA" id="ARBA00022692"/>
    </source>
</evidence>
<dbReference type="EMBL" id="CP009268">
    <property type="protein sequence ID" value="AJA50975.1"/>
    <property type="molecule type" value="Genomic_DNA"/>
</dbReference>
<name>A0A0H3J2G3_CLOPA</name>
<feature type="domain" description="Major facilitator superfamily (MFS) profile" evidence="9">
    <location>
        <begin position="39"/>
        <end position="424"/>
    </location>
</feature>
<dbReference type="SUPFAM" id="SSF103473">
    <property type="entry name" value="MFS general substrate transporter"/>
    <property type="match status" value="1"/>
</dbReference>
<dbReference type="EMBL" id="JPGY02000001">
    <property type="protein sequence ID" value="KRU13016.1"/>
    <property type="molecule type" value="Genomic_DNA"/>
</dbReference>
<dbReference type="eggNOG" id="COG2814">
    <property type="taxonomic scope" value="Bacteria"/>
</dbReference>
<evidence type="ECO:0000313" key="12">
    <source>
        <dbReference type="Proteomes" id="UP000028042"/>
    </source>
</evidence>
<evidence type="ECO:0000259" key="9">
    <source>
        <dbReference type="PROSITE" id="PS50850"/>
    </source>
</evidence>
<dbReference type="InterPro" id="IPR036259">
    <property type="entry name" value="MFS_trans_sf"/>
</dbReference>
<dbReference type="InterPro" id="IPR004812">
    <property type="entry name" value="Efflux_drug-R_Bcr/CmlA"/>
</dbReference>
<feature type="transmembrane region" description="Helical" evidence="8">
    <location>
        <begin position="193"/>
        <end position="211"/>
    </location>
</feature>
<evidence type="ECO:0000256" key="8">
    <source>
        <dbReference type="RuleBase" id="RU365088"/>
    </source>
</evidence>
<dbReference type="Proteomes" id="UP000028042">
    <property type="component" value="Unassembled WGS sequence"/>
</dbReference>
<dbReference type="PROSITE" id="PS50850">
    <property type="entry name" value="MFS"/>
    <property type="match status" value="1"/>
</dbReference>
<feature type="transmembrane region" description="Helical" evidence="8">
    <location>
        <begin position="79"/>
        <end position="96"/>
    </location>
</feature>
<feature type="transmembrane region" description="Helical" evidence="8">
    <location>
        <begin position="334"/>
        <end position="356"/>
    </location>
</feature>
<keyword evidence="13" id="KW-1185">Reference proteome</keyword>
<proteinExistence type="inferred from homology"/>
<feature type="transmembrane region" description="Helical" evidence="8">
    <location>
        <begin position="307"/>
        <end position="328"/>
    </location>
</feature>
<feature type="transmembrane region" description="Helical" evidence="8">
    <location>
        <begin position="163"/>
        <end position="181"/>
    </location>
</feature>
<dbReference type="InterPro" id="IPR011701">
    <property type="entry name" value="MFS"/>
</dbReference>